<dbReference type="RefSeq" id="WP_015322734.1">
    <property type="nucleotide sequence ID" value="NC_019974.1"/>
</dbReference>
<evidence type="ECO:0000313" key="2">
    <source>
        <dbReference type="EMBL" id="AGB39300.1"/>
    </source>
</evidence>
<dbReference type="SUPFAM" id="SSF75169">
    <property type="entry name" value="DsrEFH-like"/>
    <property type="match status" value="1"/>
</dbReference>
<organism evidence="2 3">
    <name type="scientific">Natronococcus occultus SP4</name>
    <dbReference type="NCBI Taxonomy" id="694430"/>
    <lineage>
        <taxon>Archaea</taxon>
        <taxon>Methanobacteriati</taxon>
        <taxon>Methanobacteriota</taxon>
        <taxon>Stenosarchaea group</taxon>
        <taxon>Halobacteria</taxon>
        <taxon>Halobacteriales</taxon>
        <taxon>Natrialbaceae</taxon>
        <taxon>Natronococcus</taxon>
    </lineage>
</organism>
<dbReference type="InterPro" id="IPR003787">
    <property type="entry name" value="Sulphur_relay_DsrE/F-like"/>
</dbReference>
<reference evidence="2 3" key="1">
    <citation type="submission" date="2012-11" db="EMBL/GenBank/DDBJ databases">
        <title>FINISHED of Natronococcus occultus SP4, DSM 3396.</title>
        <authorList>
            <consortium name="DOE Joint Genome Institute"/>
            <person name="Eisen J."/>
            <person name="Huntemann M."/>
            <person name="Wei C.-L."/>
            <person name="Han J."/>
            <person name="Detter J.C."/>
            <person name="Han C."/>
            <person name="Tapia R."/>
            <person name="Chen A."/>
            <person name="Kyrpides N."/>
            <person name="Mavromatis K."/>
            <person name="Markowitz V."/>
            <person name="Szeto E."/>
            <person name="Ivanova N."/>
            <person name="Mikhailova N."/>
            <person name="Ovchinnikova G."/>
            <person name="Pagani I."/>
            <person name="Pati A."/>
            <person name="Goodwin L."/>
            <person name="Nordberg H.P."/>
            <person name="Cantor M.N."/>
            <person name="Hua S.X."/>
            <person name="Woyke T."/>
            <person name="Eisen J."/>
            <person name="Klenk H.-P."/>
            <person name="Klenk H.-P."/>
        </authorList>
    </citation>
    <scope>NUCLEOTIDE SEQUENCE [LARGE SCALE GENOMIC DNA]</scope>
    <source>
        <strain evidence="2 3">SP4</strain>
    </source>
</reference>
<dbReference type="PANTHER" id="PTHR37691">
    <property type="entry name" value="BLR3518 PROTEIN"/>
    <property type="match status" value="1"/>
</dbReference>
<dbReference type="InterPro" id="IPR027396">
    <property type="entry name" value="DsrEFH-like"/>
</dbReference>
<accession>L0K439</accession>
<sequence length="170" mass="17998">MNRRRYLAGTGSVVAAGTAGGYAVGRTSGDDAEPTAEESDEDDTEDEGDTENEATTIRTILHLTSGDEADHDRALNNLENLLADETTDTDAVEFVVNGAAITLYVEDETDHADRIRTLAEDGVAFKGCANSLEGYGIDEDEPLEAVTVVPASVGEIAKLQAEGYGYIKVP</sequence>
<feature type="region of interest" description="Disordered" evidence="1">
    <location>
        <begin position="17"/>
        <end position="53"/>
    </location>
</feature>
<dbReference type="HOGENOM" id="CLU_127515_4_2_2"/>
<keyword evidence="3" id="KW-1185">Reference proteome</keyword>
<dbReference type="GeneID" id="14402268"/>
<dbReference type="AlphaFoldDB" id="L0K439"/>
<dbReference type="EMBL" id="CP003929">
    <property type="protein sequence ID" value="AGB39300.1"/>
    <property type="molecule type" value="Genomic_DNA"/>
</dbReference>
<feature type="compositionally biased region" description="Acidic residues" evidence="1">
    <location>
        <begin position="30"/>
        <end position="52"/>
    </location>
</feature>
<dbReference type="PANTHER" id="PTHR37691:SF1">
    <property type="entry name" value="BLR3518 PROTEIN"/>
    <property type="match status" value="1"/>
</dbReference>
<dbReference type="Gene3D" id="3.40.1260.10">
    <property type="entry name" value="DsrEFH-like"/>
    <property type="match status" value="1"/>
</dbReference>
<dbReference type="Proteomes" id="UP000010878">
    <property type="component" value="Chromosome"/>
</dbReference>
<dbReference type="STRING" id="694430.Natoc_3582"/>
<evidence type="ECO:0000256" key="1">
    <source>
        <dbReference type="SAM" id="MobiDB-lite"/>
    </source>
</evidence>
<evidence type="ECO:0000313" key="3">
    <source>
        <dbReference type="Proteomes" id="UP000010878"/>
    </source>
</evidence>
<proteinExistence type="predicted"/>
<dbReference type="eggNOG" id="arCOG04394">
    <property type="taxonomic scope" value="Archaea"/>
</dbReference>
<dbReference type="KEGG" id="nou:Natoc_3582"/>
<gene>
    <name evidence="2" type="ORF">Natoc_3582</name>
</gene>
<protein>
    <submittedName>
        <fullName evidence="2">Uncharacterized protein</fullName>
    </submittedName>
</protein>
<dbReference type="Pfam" id="PF02635">
    <property type="entry name" value="DsrE"/>
    <property type="match status" value="1"/>
</dbReference>
<dbReference type="OrthoDB" id="57062at2157"/>
<name>L0K439_9EURY</name>